<sequence>MTTIIAKWIVLVFGSFIIVVGFLMLFAPEKARATLRKAGSTTFINYAEITLRLIPATAMILYANSSKVPLAFTIFGGFMIITSLVLYFVPRKTHHNFSLQSAAVLKPSYFQWISPLAFLLGGLIIFNTVGP</sequence>
<name>A0ABW5VC26_9FLAO</name>
<organism evidence="2 3">
    <name type="scientific">Arenibacter antarcticus</name>
    <dbReference type="NCBI Taxonomy" id="2040469"/>
    <lineage>
        <taxon>Bacteria</taxon>
        <taxon>Pseudomonadati</taxon>
        <taxon>Bacteroidota</taxon>
        <taxon>Flavobacteriia</taxon>
        <taxon>Flavobacteriales</taxon>
        <taxon>Flavobacteriaceae</taxon>
        <taxon>Arenibacter</taxon>
    </lineage>
</organism>
<keyword evidence="1" id="KW-1133">Transmembrane helix</keyword>
<dbReference type="RefSeq" id="WP_251809175.1">
    <property type="nucleotide sequence ID" value="NZ_CP166679.1"/>
</dbReference>
<keyword evidence="1" id="KW-0812">Transmembrane</keyword>
<evidence type="ECO:0000256" key="1">
    <source>
        <dbReference type="SAM" id="Phobius"/>
    </source>
</evidence>
<gene>
    <name evidence="2" type="ORF">ACFS1K_03820</name>
</gene>
<comment type="caution">
    <text evidence="2">The sequence shown here is derived from an EMBL/GenBank/DDBJ whole genome shotgun (WGS) entry which is preliminary data.</text>
</comment>
<accession>A0ABW5VC26</accession>
<dbReference type="EMBL" id="JBHUOK010000008">
    <property type="protein sequence ID" value="MFD2788881.1"/>
    <property type="molecule type" value="Genomic_DNA"/>
</dbReference>
<evidence type="ECO:0008006" key="4">
    <source>
        <dbReference type="Google" id="ProtNLM"/>
    </source>
</evidence>
<reference evidence="3" key="1">
    <citation type="journal article" date="2019" name="Int. J. Syst. Evol. Microbiol.">
        <title>The Global Catalogue of Microorganisms (GCM) 10K type strain sequencing project: providing services to taxonomists for standard genome sequencing and annotation.</title>
        <authorList>
            <consortium name="The Broad Institute Genomics Platform"/>
            <consortium name="The Broad Institute Genome Sequencing Center for Infectious Disease"/>
            <person name="Wu L."/>
            <person name="Ma J."/>
        </authorList>
    </citation>
    <scope>NUCLEOTIDE SEQUENCE [LARGE SCALE GENOMIC DNA]</scope>
    <source>
        <strain evidence="3">KCTC 52924</strain>
    </source>
</reference>
<evidence type="ECO:0000313" key="3">
    <source>
        <dbReference type="Proteomes" id="UP001597532"/>
    </source>
</evidence>
<keyword evidence="3" id="KW-1185">Reference proteome</keyword>
<protein>
    <recommendedName>
        <fullName evidence="4">DoxX-like family protein</fullName>
    </recommendedName>
</protein>
<proteinExistence type="predicted"/>
<dbReference type="Proteomes" id="UP001597532">
    <property type="component" value="Unassembled WGS sequence"/>
</dbReference>
<feature type="transmembrane region" description="Helical" evidence="1">
    <location>
        <begin position="6"/>
        <end position="27"/>
    </location>
</feature>
<keyword evidence="1" id="KW-0472">Membrane</keyword>
<feature type="transmembrane region" description="Helical" evidence="1">
    <location>
        <begin position="109"/>
        <end position="129"/>
    </location>
</feature>
<feature type="transmembrane region" description="Helical" evidence="1">
    <location>
        <begin position="68"/>
        <end position="89"/>
    </location>
</feature>
<evidence type="ECO:0000313" key="2">
    <source>
        <dbReference type="EMBL" id="MFD2788881.1"/>
    </source>
</evidence>